<evidence type="ECO:0000259" key="1">
    <source>
        <dbReference type="SMART" id="SM01349"/>
    </source>
</evidence>
<proteinExistence type="predicted"/>
<dbReference type="GO" id="GO:0016787">
    <property type="term" value="F:hydrolase activity"/>
    <property type="evidence" value="ECO:0007669"/>
    <property type="project" value="UniProtKB-KW"/>
</dbReference>
<keyword evidence="3" id="KW-1185">Reference proteome</keyword>
<dbReference type="Proteomes" id="UP000236161">
    <property type="component" value="Unassembled WGS sequence"/>
</dbReference>
<evidence type="ECO:0000313" key="3">
    <source>
        <dbReference type="Proteomes" id="UP000236161"/>
    </source>
</evidence>
<dbReference type="OrthoDB" id="63891at2759"/>
<accession>A0A2I0B378</accession>
<reference evidence="2 3" key="1">
    <citation type="journal article" date="2017" name="Nature">
        <title>The Apostasia genome and the evolution of orchids.</title>
        <authorList>
            <person name="Zhang G.Q."/>
            <person name="Liu K.W."/>
            <person name="Li Z."/>
            <person name="Lohaus R."/>
            <person name="Hsiao Y.Y."/>
            <person name="Niu S.C."/>
            <person name="Wang J.Y."/>
            <person name="Lin Y.C."/>
            <person name="Xu Q."/>
            <person name="Chen L.J."/>
            <person name="Yoshida K."/>
            <person name="Fujiwara S."/>
            <person name="Wang Z.W."/>
            <person name="Zhang Y.Q."/>
            <person name="Mitsuda N."/>
            <person name="Wang M."/>
            <person name="Liu G.H."/>
            <person name="Pecoraro L."/>
            <person name="Huang H.X."/>
            <person name="Xiao X.J."/>
            <person name="Lin M."/>
            <person name="Wu X.Y."/>
            <person name="Wu W.L."/>
            <person name="Chen Y.Y."/>
            <person name="Chang S.B."/>
            <person name="Sakamoto S."/>
            <person name="Ohme-Takagi M."/>
            <person name="Yagi M."/>
            <person name="Zeng S.J."/>
            <person name="Shen C.Y."/>
            <person name="Yeh C.M."/>
            <person name="Luo Y.B."/>
            <person name="Tsai W.C."/>
            <person name="Van de Peer Y."/>
            <person name="Liu Z.J."/>
        </authorList>
    </citation>
    <scope>NUCLEOTIDE SEQUENCE [LARGE SCALE GENOMIC DNA]</scope>
    <source>
        <strain evidence="3">cv. Shenzhen</strain>
        <tissue evidence="2">Stem</tissue>
    </source>
</reference>
<dbReference type="InterPro" id="IPR024395">
    <property type="entry name" value="CLASP_N_dom"/>
</dbReference>
<feature type="domain" description="TOG" evidence="1">
    <location>
        <begin position="59"/>
        <end position="285"/>
    </location>
</feature>
<dbReference type="SUPFAM" id="SSF48371">
    <property type="entry name" value="ARM repeat"/>
    <property type="match status" value="1"/>
</dbReference>
<gene>
    <name evidence="2" type="ORF">AXF42_Ash016037</name>
</gene>
<protein>
    <submittedName>
        <fullName evidence="2">Endoribonuclease Dicer</fullName>
        <ecNumber evidence="2">3.1.26.-</ecNumber>
    </submittedName>
</protein>
<dbReference type="EC" id="3.1.26.-" evidence="2"/>
<dbReference type="GO" id="GO:0000226">
    <property type="term" value="P:microtubule cytoskeleton organization"/>
    <property type="evidence" value="ECO:0007669"/>
    <property type="project" value="TreeGrafter"/>
</dbReference>
<dbReference type="InterPro" id="IPR016024">
    <property type="entry name" value="ARM-type_fold"/>
</dbReference>
<evidence type="ECO:0000313" key="2">
    <source>
        <dbReference type="EMBL" id="PKA62245.1"/>
    </source>
</evidence>
<dbReference type="Gene3D" id="1.25.10.10">
    <property type="entry name" value="Leucine-rich Repeat Variant"/>
    <property type="match status" value="1"/>
</dbReference>
<dbReference type="PANTHER" id="PTHR21567">
    <property type="entry name" value="CLASP"/>
    <property type="match status" value="1"/>
</dbReference>
<keyword evidence="2" id="KW-0378">Hydrolase</keyword>
<name>A0A2I0B378_9ASPA</name>
<dbReference type="GO" id="GO:0008017">
    <property type="term" value="F:microtubule binding"/>
    <property type="evidence" value="ECO:0007669"/>
    <property type="project" value="TreeGrafter"/>
</dbReference>
<dbReference type="EMBL" id="KZ451918">
    <property type="protein sequence ID" value="PKA62245.1"/>
    <property type="molecule type" value="Genomic_DNA"/>
</dbReference>
<organism evidence="2 3">
    <name type="scientific">Apostasia shenzhenica</name>
    <dbReference type="NCBI Taxonomy" id="1088818"/>
    <lineage>
        <taxon>Eukaryota</taxon>
        <taxon>Viridiplantae</taxon>
        <taxon>Streptophyta</taxon>
        <taxon>Embryophyta</taxon>
        <taxon>Tracheophyta</taxon>
        <taxon>Spermatophyta</taxon>
        <taxon>Magnoliopsida</taxon>
        <taxon>Liliopsida</taxon>
        <taxon>Asparagales</taxon>
        <taxon>Orchidaceae</taxon>
        <taxon>Apostasioideae</taxon>
        <taxon>Apostasia</taxon>
    </lineage>
</organism>
<dbReference type="InterPro" id="IPR011989">
    <property type="entry name" value="ARM-like"/>
</dbReference>
<dbReference type="InterPro" id="IPR034085">
    <property type="entry name" value="TOG"/>
</dbReference>
<dbReference type="AlphaFoldDB" id="A0A2I0B378"/>
<dbReference type="SMART" id="SM01349">
    <property type="entry name" value="TOG"/>
    <property type="match status" value="1"/>
</dbReference>
<dbReference type="Pfam" id="PF12348">
    <property type="entry name" value="CLASP_N"/>
    <property type="match status" value="1"/>
</dbReference>
<sequence>MAFRSLDNGLLEAHERPKKVPKLATAVAAKLGHRTSENTEPAMTPMAAEQSLEYLSSEDLKPLKDPDAKIMNLLNELDSKDWTKVCKALNDVRRFALHHAHLLLPILEQSLLVIVKAMKNPRSALCKTAIMTATDIFKSFGHLLMSLSNETVAFDNMLLQLLLKASQDKKFVCEEAEKALETMVGSITPLPLLNKLQSYVSHSNLRVRAKAAVVISNCISRMGFEVIKEFGLAPLLQISADLLNDKLPEAREAARSIICSIYLGYLKTANDDSKNDENGDGSAAARLWHELCSFNLPPIAAVSVEKIVLQ</sequence>
<dbReference type="GO" id="GO:0005881">
    <property type="term" value="C:cytoplasmic microtubule"/>
    <property type="evidence" value="ECO:0007669"/>
    <property type="project" value="TreeGrafter"/>
</dbReference>
<dbReference type="PANTHER" id="PTHR21567:SF65">
    <property type="entry name" value="ARM REPEAT SUPERFAMILY PROTEIN"/>
    <property type="match status" value="1"/>
</dbReference>